<dbReference type="PIRSF" id="PIRSF003180">
    <property type="entry name" value="DiGMPpdiest_YuxH"/>
    <property type="match status" value="1"/>
</dbReference>
<dbReference type="eggNOG" id="COG3434">
    <property type="taxonomic scope" value="Bacteria"/>
</dbReference>
<dbReference type="Proteomes" id="UP000000238">
    <property type="component" value="Chromosome"/>
</dbReference>
<dbReference type="InterPro" id="IPR035919">
    <property type="entry name" value="EAL_sf"/>
</dbReference>
<dbReference type="SUPFAM" id="SSF141868">
    <property type="entry name" value="EAL domain-like"/>
    <property type="match status" value="1"/>
</dbReference>
<dbReference type="STRING" id="349521.HCH_02980"/>
<feature type="domain" description="HDOD" evidence="1">
    <location>
        <begin position="242"/>
        <end position="428"/>
    </location>
</feature>
<protein>
    <submittedName>
        <fullName evidence="2">Predicted signal transduction protein containing EAL and modified HD-GYP domains</fullName>
    </submittedName>
</protein>
<accession>Q2SHX5</accession>
<name>Q2SHX5_HAHCH</name>
<proteinExistence type="predicted"/>
<gene>
    <name evidence="2" type="ordered locus">HCH_02980</name>
</gene>
<dbReference type="SUPFAM" id="SSF109604">
    <property type="entry name" value="HD-domain/PDEase-like"/>
    <property type="match status" value="1"/>
</dbReference>
<dbReference type="Gene3D" id="1.10.3210.10">
    <property type="entry name" value="Hypothetical protein af1432"/>
    <property type="match status" value="1"/>
</dbReference>
<evidence type="ECO:0000313" key="2">
    <source>
        <dbReference type="EMBL" id="ABC29749.1"/>
    </source>
</evidence>
<dbReference type="PANTHER" id="PTHR33525">
    <property type="match status" value="1"/>
</dbReference>
<dbReference type="InterPro" id="IPR014408">
    <property type="entry name" value="dGMP_Pdiesterase_EAL/HD-GYP"/>
</dbReference>
<dbReference type="InterPro" id="IPR001633">
    <property type="entry name" value="EAL_dom"/>
</dbReference>
<dbReference type="HOGENOM" id="CLU_044951_2_0_6"/>
<dbReference type="PANTHER" id="PTHR33525:SF4">
    <property type="entry name" value="CYCLIC DI-GMP PHOSPHODIESTERASE CDGJ"/>
    <property type="match status" value="1"/>
</dbReference>
<evidence type="ECO:0000259" key="1">
    <source>
        <dbReference type="PROSITE" id="PS51833"/>
    </source>
</evidence>
<dbReference type="AlphaFoldDB" id="Q2SHX5"/>
<dbReference type="Pfam" id="PF00563">
    <property type="entry name" value="EAL"/>
    <property type="match status" value="1"/>
</dbReference>
<dbReference type="Gene3D" id="3.20.20.450">
    <property type="entry name" value="EAL domain"/>
    <property type="match status" value="1"/>
</dbReference>
<dbReference type="KEGG" id="hch:HCH_02980"/>
<dbReference type="SMART" id="SM00052">
    <property type="entry name" value="EAL"/>
    <property type="match status" value="1"/>
</dbReference>
<sequence length="448" mass="50148">MTMASGRVLSTSFDRLNCSDPGLDVTSVHFYIPNIPSEDISRPLMEQILLARQPIVDASLEVVGYELLFRSNDPAAGPILDGDKATSVVLLNAFTEKSIQDVTSGHLAFVNFTEQLLMEPPPFPKDLLVIEVLESVEPTREICEALARLAKRGYTIALDDYDLHSKQEVLLEYASIVKLEFPAIDKGAFKGLVDKIRRRKKVRLLAEKIETHEDFEFCLNNGCDLFHGYFFSKPEIVTGRKMPQSKLAVLRLIAMVQNPDASFDQIVKTIVSDPPLSVKLLQLINSISFRRPQPIDSIHKAAVLLGLEQLRAWVMLLALSGIEDKPKALIVIALIRARMCEQIAATIEPEKRDTYFTIGLFSTLDAFLDRTIEEILSKLPLSAMVLDALLRGEGRAGLALRTVRLYERCDMQNIPWAQLEELGLNGPAISKLYRDSIVWADERSSLKS</sequence>
<dbReference type="EMBL" id="CP000155">
    <property type="protein sequence ID" value="ABC29749.1"/>
    <property type="molecule type" value="Genomic_DNA"/>
</dbReference>
<keyword evidence="3" id="KW-1185">Reference proteome</keyword>
<dbReference type="PROSITE" id="PS51833">
    <property type="entry name" value="HDOD"/>
    <property type="match status" value="1"/>
</dbReference>
<reference evidence="2 3" key="1">
    <citation type="journal article" date="2005" name="Nucleic Acids Res.">
        <title>Genomic blueprint of Hahella chejuensis, a marine microbe producing an algicidal agent.</title>
        <authorList>
            <person name="Jeong H."/>
            <person name="Yim J.H."/>
            <person name="Lee C."/>
            <person name="Choi S.-H."/>
            <person name="Park Y.K."/>
            <person name="Yoon S.H."/>
            <person name="Hur C.-G."/>
            <person name="Kang H.-Y."/>
            <person name="Kim D."/>
            <person name="Lee H.H."/>
            <person name="Park K.H."/>
            <person name="Park S.-H."/>
            <person name="Park H.-S."/>
            <person name="Lee H.K."/>
            <person name="Oh T.K."/>
            <person name="Kim J.F."/>
        </authorList>
    </citation>
    <scope>NUCLEOTIDE SEQUENCE [LARGE SCALE GENOMIC DNA]</scope>
    <source>
        <strain evidence="2 3">KCTC 2396</strain>
    </source>
</reference>
<dbReference type="InterPro" id="IPR013976">
    <property type="entry name" value="HDOD"/>
</dbReference>
<evidence type="ECO:0000313" key="3">
    <source>
        <dbReference type="Proteomes" id="UP000000238"/>
    </source>
</evidence>
<dbReference type="InterPro" id="IPR052340">
    <property type="entry name" value="RNase_Y/CdgJ"/>
</dbReference>
<dbReference type="Pfam" id="PF08668">
    <property type="entry name" value="HDOD"/>
    <property type="match status" value="1"/>
</dbReference>
<organism evidence="2 3">
    <name type="scientific">Hahella chejuensis (strain KCTC 2396)</name>
    <dbReference type="NCBI Taxonomy" id="349521"/>
    <lineage>
        <taxon>Bacteria</taxon>
        <taxon>Pseudomonadati</taxon>
        <taxon>Pseudomonadota</taxon>
        <taxon>Gammaproteobacteria</taxon>
        <taxon>Oceanospirillales</taxon>
        <taxon>Hahellaceae</taxon>
        <taxon>Hahella</taxon>
    </lineage>
</organism>